<dbReference type="AlphaFoldDB" id="A0A9D1FXB3"/>
<name>A0A9D1FXB3_9BACT</name>
<feature type="coiled-coil region" evidence="1">
    <location>
        <begin position="119"/>
        <end position="165"/>
    </location>
</feature>
<gene>
    <name evidence="2" type="ORF">IAD41_08715</name>
</gene>
<accession>A0A9D1FXB3</accession>
<comment type="caution">
    <text evidence="2">The sequence shown here is derived from an EMBL/GenBank/DDBJ whole genome shotgun (WGS) entry which is preliminary data.</text>
</comment>
<sequence>MSLLVFGFRKYWLIRRRSELNYSISALVRKLGDLQRYSANIGDGTISMQNMMNMPSSLFNRAVAFMAFSQAGAMRGAQQNMQMMGPQIQYQLQQMQQSQQGQNPQATQMYQQWIFQNLYKQELQKYQKHEEKLLHQQEQEIEQEKARLEAELRMIDAEYESTAQAEKQSVNFWKPEYTA</sequence>
<protein>
    <submittedName>
        <fullName evidence="2">Uncharacterized protein</fullName>
    </submittedName>
</protein>
<dbReference type="Gene3D" id="1.10.1420.10">
    <property type="match status" value="2"/>
</dbReference>
<proteinExistence type="predicted"/>
<organism evidence="2 3">
    <name type="scientific">Candidatus Scatenecus faecavium</name>
    <dbReference type="NCBI Taxonomy" id="2840915"/>
    <lineage>
        <taxon>Bacteria</taxon>
        <taxon>Candidatus Scatenecus</taxon>
    </lineage>
</organism>
<keyword evidence="1" id="KW-0175">Coiled coil</keyword>
<evidence type="ECO:0000256" key="1">
    <source>
        <dbReference type="SAM" id="Coils"/>
    </source>
</evidence>
<reference evidence="2" key="1">
    <citation type="submission" date="2020-10" db="EMBL/GenBank/DDBJ databases">
        <authorList>
            <person name="Gilroy R."/>
        </authorList>
    </citation>
    <scope>NUCLEOTIDE SEQUENCE</scope>
    <source>
        <strain evidence="2">CHK152-2994</strain>
    </source>
</reference>
<dbReference type="EMBL" id="DVJO01000186">
    <property type="protein sequence ID" value="HIS83668.1"/>
    <property type="molecule type" value="Genomic_DNA"/>
</dbReference>
<reference evidence="2" key="2">
    <citation type="journal article" date="2021" name="PeerJ">
        <title>Extensive microbial diversity within the chicken gut microbiome revealed by metagenomics and culture.</title>
        <authorList>
            <person name="Gilroy R."/>
            <person name="Ravi A."/>
            <person name="Getino M."/>
            <person name="Pursley I."/>
            <person name="Horton D.L."/>
            <person name="Alikhan N.F."/>
            <person name="Baker D."/>
            <person name="Gharbi K."/>
            <person name="Hall N."/>
            <person name="Watson M."/>
            <person name="Adriaenssens E.M."/>
            <person name="Foster-Nyarko E."/>
            <person name="Jarju S."/>
            <person name="Secka A."/>
            <person name="Antonio M."/>
            <person name="Oren A."/>
            <person name="Chaudhuri R.R."/>
            <person name="La Ragione R."/>
            <person name="Hildebrand F."/>
            <person name="Pallen M.J."/>
        </authorList>
    </citation>
    <scope>NUCLEOTIDE SEQUENCE</scope>
    <source>
        <strain evidence="2">CHK152-2994</strain>
    </source>
</reference>
<evidence type="ECO:0000313" key="3">
    <source>
        <dbReference type="Proteomes" id="UP000824139"/>
    </source>
</evidence>
<dbReference type="Proteomes" id="UP000824139">
    <property type="component" value="Unassembled WGS sequence"/>
</dbReference>
<evidence type="ECO:0000313" key="2">
    <source>
        <dbReference type="EMBL" id="HIS83668.1"/>
    </source>
</evidence>